<dbReference type="PROSITE" id="PS51112">
    <property type="entry name" value="AMMECR1"/>
    <property type="match status" value="1"/>
</dbReference>
<dbReference type="PANTHER" id="PTHR11060:SF0">
    <property type="entry name" value="PROTEIN MEMO1"/>
    <property type="match status" value="1"/>
</dbReference>
<dbReference type="CDD" id="cd07361">
    <property type="entry name" value="MEMO_like"/>
    <property type="match status" value="1"/>
</dbReference>
<dbReference type="RefSeq" id="WP_101249036.1">
    <property type="nucleotide sequence ID" value="NZ_PIUM01000002.1"/>
</dbReference>
<dbReference type="InterPro" id="IPR027485">
    <property type="entry name" value="AMMECR1_N"/>
</dbReference>
<evidence type="ECO:0000313" key="4">
    <source>
        <dbReference type="EMBL" id="PKU26075.1"/>
    </source>
</evidence>
<protein>
    <recommendedName>
        <fullName evidence="2">MEMO1 family protein CWS72_02780</fullName>
    </recommendedName>
</protein>
<dbReference type="AlphaFoldDB" id="A0A2N3Q0A0"/>
<comment type="caution">
    <text evidence="4">The sequence shown here is derived from an EMBL/GenBank/DDBJ whole genome shotgun (WGS) entry which is preliminary data.</text>
</comment>
<dbReference type="Gene3D" id="3.30.700.20">
    <property type="entry name" value="Hypothetical protein ph0010, domain 1"/>
    <property type="match status" value="1"/>
</dbReference>
<feature type="domain" description="AMMECR1" evidence="3">
    <location>
        <begin position="288"/>
        <end position="470"/>
    </location>
</feature>
<dbReference type="Proteomes" id="UP000233293">
    <property type="component" value="Unassembled WGS sequence"/>
</dbReference>
<dbReference type="InterPro" id="IPR023473">
    <property type="entry name" value="AMMECR1"/>
</dbReference>
<keyword evidence="4" id="KW-0223">Dioxygenase</keyword>
<evidence type="ECO:0000313" key="5">
    <source>
        <dbReference type="Proteomes" id="UP000233293"/>
    </source>
</evidence>
<dbReference type="Pfam" id="PF01875">
    <property type="entry name" value="Memo"/>
    <property type="match status" value="1"/>
</dbReference>
<dbReference type="GO" id="GO:0051213">
    <property type="term" value="F:dioxygenase activity"/>
    <property type="evidence" value="ECO:0007669"/>
    <property type="project" value="UniProtKB-KW"/>
</dbReference>
<dbReference type="OrthoDB" id="9782820at2"/>
<dbReference type="NCBIfam" id="TIGR04335">
    <property type="entry name" value="AmmeMemoSam_A"/>
    <property type="match status" value="1"/>
</dbReference>
<dbReference type="Pfam" id="PF01871">
    <property type="entry name" value="AMMECR1"/>
    <property type="match status" value="1"/>
</dbReference>
<dbReference type="InterPro" id="IPR002737">
    <property type="entry name" value="MEMO1_fam"/>
</dbReference>
<comment type="similarity">
    <text evidence="1 2">Belongs to the MEMO1 family.</text>
</comment>
<reference evidence="5" key="1">
    <citation type="submission" date="2017-12" db="EMBL/GenBank/DDBJ databases">
        <title>Draft genome sequence of Telmatospirillum siberiense 26-4b1T, an acidotolerant peatland alphaproteobacterium potentially involved in sulfur cycling.</title>
        <authorList>
            <person name="Hausmann B."/>
            <person name="Pjevac P."/>
            <person name="Schreck K."/>
            <person name="Herbold C.W."/>
            <person name="Daims H."/>
            <person name="Wagner M."/>
            <person name="Pester M."/>
            <person name="Loy A."/>
        </authorList>
    </citation>
    <scope>NUCLEOTIDE SEQUENCE [LARGE SCALE GENOMIC DNA]</scope>
    <source>
        <strain evidence="5">26-4b1</strain>
    </source>
</reference>
<dbReference type="Gene3D" id="3.40.830.10">
    <property type="entry name" value="LigB-like"/>
    <property type="match status" value="1"/>
</dbReference>
<dbReference type="InterPro" id="IPR036071">
    <property type="entry name" value="AMMECR1_dom_sf"/>
</dbReference>
<dbReference type="InterPro" id="IPR027623">
    <property type="entry name" value="AmmeMemoSam_A"/>
</dbReference>
<evidence type="ECO:0000256" key="2">
    <source>
        <dbReference type="HAMAP-Rule" id="MF_00055"/>
    </source>
</evidence>
<sequence>MSLVRHAAVAGMFYAADPAILAGDVRRFLDGAPAKRAEEADAPFPKAIIAPHAGYVYSGPIAASVYARIKEARREIRRVVLFGPSHRVAFPGLAVPSVDFFETPLGRVPLDRQAIGGLLRLQGVATLDAAHAQEHSLEVHLPFLQTVLDDFTLIPVVVGDASPELVAAAMEALWGGNETLVVVSSDLSHYHDYDHARQMDGTTSRAIERLDLGAIAYDQACGRTPIAGLLLEARRHGLTVETLDLRNSGDTAGPRDRVVGYGGWIFRPKENLSGTRDQQENGAATLRRHAPLLLALARQSINARLNGQDCPRPQGLPAFLDAPGASFVTLKKHGDLRGCIGSAVAWRPLADDILDNATAAAFRDPRFTPLSPAEWGEIELSLSVLTPPEPIRFTSEADLLAQLRPREDGLIIEDGTHRALFLPIVWEMLPDPKDFLHHLKRKAGLPDHHWSHSFTARRFHAVEFDERPDS</sequence>
<evidence type="ECO:0000256" key="1">
    <source>
        <dbReference type="ARBA" id="ARBA00006315"/>
    </source>
</evidence>
<proteinExistence type="inferred from homology"/>
<gene>
    <name evidence="4" type="ORF">CWS72_02780</name>
</gene>
<name>A0A2N3Q0A0_9PROT</name>
<dbReference type="EMBL" id="PIUM01000002">
    <property type="protein sequence ID" value="PKU26075.1"/>
    <property type="molecule type" value="Genomic_DNA"/>
</dbReference>
<organism evidence="4 5">
    <name type="scientific">Telmatospirillum siberiense</name>
    <dbReference type="NCBI Taxonomy" id="382514"/>
    <lineage>
        <taxon>Bacteria</taxon>
        <taxon>Pseudomonadati</taxon>
        <taxon>Pseudomonadota</taxon>
        <taxon>Alphaproteobacteria</taxon>
        <taxon>Rhodospirillales</taxon>
        <taxon>Rhodospirillaceae</taxon>
        <taxon>Telmatospirillum</taxon>
    </lineage>
</organism>
<dbReference type="SUPFAM" id="SSF143447">
    <property type="entry name" value="AMMECR1-like"/>
    <property type="match status" value="1"/>
</dbReference>
<evidence type="ECO:0000259" key="3">
    <source>
        <dbReference type="PROSITE" id="PS51112"/>
    </source>
</evidence>
<dbReference type="NCBIfam" id="TIGR00296">
    <property type="entry name" value="TIGR00296 family protein"/>
    <property type="match status" value="1"/>
</dbReference>
<accession>A0A2N3Q0A0</accession>
<dbReference type="PANTHER" id="PTHR11060">
    <property type="entry name" value="PROTEIN MEMO1"/>
    <property type="match status" value="1"/>
</dbReference>
<dbReference type="HAMAP" id="MF_00055">
    <property type="entry name" value="MEMO1"/>
    <property type="match status" value="1"/>
</dbReference>
<dbReference type="NCBIfam" id="TIGR04336">
    <property type="entry name" value="AmmeMemoSam_B"/>
    <property type="match status" value="1"/>
</dbReference>
<keyword evidence="5" id="KW-1185">Reference proteome</keyword>
<keyword evidence="4" id="KW-0560">Oxidoreductase</keyword>
<dbReference type="InterPro" id="IPR002733">
    <property type="entry name" value="AMMECR1_domain"/>
</dbReference>
<dbReference type="Gene3D" id="3.30.1490.150">
    <property type="entry name" value="Hypothetical protein ph0010, domain 2"/>
    <property type="match status" value="1"/>
</dbReference>